<dbReference type="Pfam" id="PF13311">
    <property type="entry name" value="DUF4080"/>
    <property type="match status" value="1"/>
</dbReference>
<dbReference type="SFLD" id="SFLDG01082">
    <property type="entry name" value="B12-binding_domain_containing"/>
    <property type="match status" value="1"/>
</dbReference>
<evidence type="ECO:0000256" key="2">
    <source>
        <dbReference type="ARBA" id="ARBA00022691"/>
    </source>
</evidence>
<evidence type="ECO:0000256" key="3">
    <source>
        <dbReference type="ARBA" id="ARBA00022723"/>
    </source>
</evidence>
<dbReference type="GO" id="GO:0051539">
    <property type="term" value="F:4 iron, 4 sulfur cluster binding"/>
    <property type="evidence" value="ECO:0007669"/>
    <property type="project" value="UniProtKB-KW"/>
</dbReference>
<reference evidence="8" key="1">
    <citation type="submission" date="2020-08" db="EMBL/GenBank/DDBJ databases">
        <title>Genome public.</title>
        <authorList>
            <person name="Liu C."/>
            <person name="Sun Q."/>
        </authorList>
    </citation>
    <scope>NUCLEOTIDE SEQUENCE</scope>
    <source>
        <strain evidence="8">NSJ-54</strain>
    </source>
</reference>
<dbReference type="InterPro" id="IPR058240">
    <property type="entry name" value="rSAM_sf"/>
</dbReference>
<dbReference type="InterPro" id="IPR051198">
    <property type="entry name" value="BchE-like"/>
</dbReference>
<dbReference type="CDD" id="cd02068">
    <property type="entry name" value="radical_SAM_B12_BD"/>
    <property type="match status" value="1"/>
</dbReference>
<dbReference type="PANTHER" id="PTHR43409">
    <property type="entry name" value="ANAEROBIC MAGNESIUM-PROTOPORPHYRIN IX MONOMETHYL ESTER CYCLASE-RELATED"/>
    <property type="match status" value="1"/>
</dbReference>
<keyword evidence="4" id="KW-0408">Iron</keyword>
<feature type="domain" description="B12-binding" evidence="6">
    <location>
        <begin position="1"/>
        <end position="135"/>
    </location>
</feature>
<comment type="cofactor">
    <cofactor evidence="1">
        <name>[4Fe-4S] cluster</name>
        <dbReference type="ChEBI" id="CHEBI:49883"/>
    </cofactor>
</comment>
<sequence>MKHLLVAINAKYIHTNLAVRYLKGYVRDRRNFDVDFLEFTINQQPSFLLEEIYRARPDTLSFSCYLWNIGVVRALLPDLRRILPQTKMILGGPEVSFGCAELLAELPDADYLITGEGEQGYLALLDALEEGSDLAAVPSLVYRAGGQVRQNPSAGFLPMDELPFPYDHLEELSHQIVYYEGCRGCPFDCQYCLSGEDKALRYKSFHKIRGELDRFLSHRVPQVKFVDRTFNCRPDYYRPIWKYLIEHDNGVTNFHFELSADLLRDEDMELLKSARVGLFQFEIGVQSTHAPTLAAIHRGHRVEQIFHRVRQVQALGNIHQHLDLIAGLPYEDYATFARSFDDVFALRPQQLQLGFLKLLKGSGLDAHREELGLVCSSRPPYEVLSTPVISFDDLLRLKGVEDMVERYYNSGRFPRSLERALPAFSSPFAFFEALSRYWKARGYDGASHTKEALYDILDAFVSSITGPDEDLRWLMRFDIYRHEKAKKLPACCQWELAPLYRAWISDFYRNPENIARFLPAYEGLDPRQIARVTHLEVFPFDPLSPASRRETAYLFDYRGKNRLEPSAVTKLPYPAK</sequence>
<keyword evidence="9" id="KW-1185">Reference proteome</keyword>
<feature type="domain" description="Radical SAM core" evidence="7">
    <location>
        <begin position="171"/>
        <end position="394"/>
    </location>
</feature>
<evidence type="ECO:0000313" key="8">
    <source>
        <dbReference type="EMBL" id="MBC8571128.1"/>
    </source>
</evidence>
<keyword evidence="5" id="KW-0411">Iron-sulfur</keyword>
<evidence type="ECO:0000259" key="7">
    <source>
        <dbReference type="PROSITE" id="PS51918"/>
    </source>
</evidence>
<dbReference type="InterPro" id="IPR006638">
    <property type="entry name" value="Elp3/MiaA/NifB-like_rSAM"/>
</dbReference>
<dbReference type="SFLD" id="SFLDG01123">
    <property type="entry name" value="methyltransferase_(Class_B)"/>
    <property type="match status" value="1"/>
</dbReference>
<evidence type="ECO:0000256" key="1">
    <source>
        <dbReference type="ARBA" id="ARBA00001966"/>
    </source>
</evidence>
<dbReference type="GO" id="GO:0005829">
    <property type="term" value="C:cytosol"/>
    <property type="evidence" value="ECO:0007669"/>
    <property type="project" value="TreeGrafter"/>
</dbReference>
<keyword evidence="3" id="KW-0479">Metal-binding</keyword>
<evidence type="ECO:0000259" key="6">
    <source>
        <dbReference type="PROSITE" id="PS51332"/>
    </source>
</evidence>
<dbReference type="RefSeq" id="WP_262398220.1">
    <property type="nucleotide sequence ID" value="NZ_JACRTC010000007.1"/>
</dbReference>
<dbReference type="GO" id="GO:0003824">
    <property type="term" value="F:catalytic activity"/>
    <property type="evidence" value="ECO:0007669"/>
    <property type="project" value="InterPro"/>
</dbReference>
<dbReference type="EMBL" id="JACRTC010000007">
    <property type="protein sequence ID" value="MBC8571128.1"/>
    <property type="molecule type" value="Genomic_DNA"/>
</dbReference>
<dbReference type="InterPro" id="IPR007197">
    <property type="entry name" value="rSAM"/>
</dbReference>
<keyword evidence="2" id="KW-0949">S-adenosyl-L-methionine</keyword>
<dbReference type="PROSITE" id="PS51918">
    <property type="entry name" value="RADICAL_SAM"/>
    <property type="match status" value="1"/>
</dbReference>
<dbReference type="Pfam" id="PF04055">
    <property type="entry name" value="Radical_SAM"/>
    <property type="match status" value="1"/>
</dbReference>
<dbReference type="CDD" id="cd01335">
    <property type="entry name" value="Radical_SAM"/>
    <property type="match status" value="1"/>
</dbReference>
<evidence type="ECO:0000313" key="9">
    <source>
        <dbReference type="Proteomes" id="UP000660861"/>
    </source>
</evidence>
<organism evidence="8 9">
    <name type="scientific">Zongyangia hominis</name>
    <dbReference type="NCBI Taxonomy" id="2763677"/>
    <lineage>
        <taxon>Bacteria</taxon>
        <taxon>Bacillati</taxon>
        <taxon>Bacillota</taxon>
        <taxon>Clostridia</taxon>
        <taxon>Eubacteriales</taxon>
        <taxon>Oscillospiraceae</taxon>
        <taxon>Zongyangia</taxon>
    </lineage>
</organism>
<dbReference type="PANTHER" id="PTHR43409:SF16">
    <property type="entry name" value="SLR0320 PROTEIN"/>
    <property type="match status" value="1"/>
</dbReference>
<evidence type="ECO:0000256" key="5">
    <source>
        <dbReference type="ARBA" id="ARBA00023014"/>
    </source>
</evidence>
<protein>
    <submittedName>
        <fullName evidence="8">B12-binding domain-containing radical SAM protein</fullName>
    </submittedName>
</protein>
<dbReference type="SFLD" id="SFLDS00029">
    <property type="entry name" value="Radical_SAM"/>
    <property type="match status" value="1"/>
</dbReference>
<dbReference type="Gene3D" id="3.40.50.280">
    <property type="entry name" value="Cobalamin-binding domain"/>
    <property type="match status" value="1"/>
</dbReference>
<dbReference type="AlphaFoldDB" id="A0A926IC97"/>
<dbReference type="Proteomes" id="UP000660861">
    <property type="component" value="Unassembled WGS sequence"/>
</dbReference>
<dbReference type="SUPFAM" id="SSF102114">
    <property type="entry name" value="Radical SAM enzymes"/>
    <property type="match status" value="1"/>
</dbReference>
<proteinExistence type="predicted"/>
<dbReference type="GO" id="GO:0031419">
    <property type="term" value="F:cobalamin binding"/>
    <property type="evidence" value="ECO:0007669"/>
    <property type="project" value="InterPro"/>
</dbReference>
<dbReference type="InterPro" id="IPR006158">
    <property type="entry name" value="Cobalamin-bd"/>
</dbReference>
<comment type="caution">
    <text evidence="8">The sequence shown here is derived from an EMBL/GenBank/DDBJ whole genome shotgun (WGS) entry which is preliminary data.</text>
</comment>
<dbReference type="Pfam" id="PF02310">
    <property type="entry name" value="B12-binding"/>
    <property type="match status" value="1"/>
</dbReference>
<dbReference type="InterPro" id="IPR034466">
    <property type="entry name" value="Methyltransferase_Class_B"/>
</dbReference>
<name>A0A926IC97_9FIRM</name>
<evidence type="ECO:0000256" key="4">
    <source>
        <dbReference type="ARBA" id="ARBA00023004"/>
    </source>
</evidence>
<gene>
    <name evidence="8" type="ORF">H8709_09865</name>
</gene>
<dbReference type="InterPro" id="IPR025288">
    <property type="entry name" value="DUF4080"/>
</dbReference>
<accession>A0A926IC97</accession>
<dbReference type="Gene3D" id="3.80.30.20">
    <property type="entry name" value="tm_1862 like domain"/>
    <property type="match status" value="1"/>
</dbReference>
<dbReference type="SMART" id="SM00729">
    <property type="entry name" value="Elp3"/>
    <property type="match status" value="1"/>
</dbReference>
<dbReference type="InterPro" id="IPR023404">
    <property type="entry name" value="rSAM_horseshoe"/>
</dbReference>
<dbReference type="PROSITE" id="PS51332">
    <property type="entry name" value="B12_BINDING"/>
    <property type="match status" value="1"/>
</dbReference>
<dbReference type="GO" id="GO:0046872">
    <property type="term" value="F:metal ion binding"/>
    <property type="evidence" value="ECO:0007669"/>
    <property type="project" value="UniProtKB-KW"/>
</dbReference>